<dbReference type="Gene3D" id="3.40.50.300">
    <property type="entry name" value="P-loop containing nucleotide triphosphate hydrolases"/>
    <property type="match status" value="1"/>
</dbReference>
<evidence type="ECO:0000259" key="6">
    <source>
        <dbReference type="Pfam" id="PF00685"/>
    </source>
</evidence>
<protein>
    <recommendedName>
        <fullName evidence="5">Sulfotransferase</fullName>
        <ecNumber evidence="5">2.8.2.-</ecNumber>
    </recommendedName>
</protein>
<dbReference type="AlphaFoldDB" id="A0A8C5ZSE9"/>
<comment type="similarity">
    <text evidence="2 5">Belongs to the sulfotransferase 1 family.</text>
</comment>
<dbReference type="GO" id="GO:0005737">
    <property type="term" value="C:cytoplasm"/>
    <property type="evidence" value="ECO:0007669"/>
    <property type="project" value="UniProtKB-SubCell"/>
</dbReference>
<evidence type="ECO:0000256" key="3">
    <source>
        <dbReference type="ARBA" id="ARBA00022490"/>
    </source>
</evidence>
<keyword evidence="8" id="KW-1185">Reference proteome</keyword>
<dbReference type="Pfam" id="PF00685">
    <property type="entry name" value="Sulfotransfer_1"/>
    <property type="match status" value="1"/>
</dbReference>
<reference evidence="7" key="2">
    <citation type="submission" date="2025-09" db="UniProtKB">
        <authorList>
            <consortium name="Ensembl"/>
        </authorList>
    </citation>
    <scope>IDENTIFICATION</scope>
</reference>
<evidence type="ECO:0000313" key="7">
    <source>
        <dbReference type="Ensembl" id="ENSMMMP00000017347.1"/>
    </source>
</evidence>
<sequence length="294" mass="35431">MDNKNSYLYNFKGHYLQRQFAKIEILEAIEDFEIRDDDVFIITYPKSGKTFWTQQILSLIYFEGHRNRTENITTALRAPFVEYNNHNVDHSKRPSPRFFTSHLQYNLVPKGLKNQKAKVLYVYRNPKDILVSFFYFTNWLAILKPSDTLDHFMEKFLDGKVEANCWFDHIRGWYERRNDFNIMFMCYEDMKKDLRSSVLKICKFLAKSLSEEDLDSVVRQAEFQNMKCDPLANYKNIIKYKVGIRNDEGNFLRKGTIGDWKHHLTVAQNERFDRIFKRNMRDFPLKFIWDINEE</sequence>
<dbReference type="GO" id="GO:0008146">
    <property type="term" value="F:sulfotransferase activity"/>
    <property type="evidence" value="ECO:0007669"/>
    <property type="project" value="InterPro"/>
</dbReference>
<evidence type="ECO:0000256" key="1">
    <source>
        <dbReference type="ARBA" id="ARBA00004496"/>
    </source>
</evidence>
<name>A0A8C5ZSE9_MARMA</name>
<dbReference type="InterPro" id="IPR027417">
    <property type="entry name" value="P-loop_NTPase"/>
</dbReference>
<dbReference type="FunFam" id="3.40.50.300:FF:000433">
    <property type="entry name" value="Estrogen sulfotransferase"/>
    <property type="match status" value="1"/>
</dbReference>
<dbReference type="PANTHER" id="PTHR11783">
    <property type="entry name" value="SULFOTRANSFERASE SULT"/>
    <property type="match status" value="1"/>
</dbReference>
<evidence type="ECO:0000256" key="5">
    <source>
        <dbReference type="RuleBase" id="RU361155"/>
    </source>
</evidence>
<dbReference type="EC" id="2.8.2.-" evidence="5"/>
<evidence type="ECO:0000256" key="2">
    <source>
        <dbReference type="ARBA" id="ARBA00005771"/>
    </source>
</evidence>
<feature type="domain" description="Sulfotransferase" evidence="6">
    <location>
        <begin position="36"/>
        <end position="283"/>
    </location>
</feature>
<dbReference type="Ensembl" id="ENSMMMT00000019751.1">
    <property type="protein sequence ID" value="ENSMMMP00000017347.1"/>
    <property type="gene ID" value="ENSMMMG00000015402.1"/>
</dbReference>
<dbReference type="GeneTree" id="ENSGT00940000156772"/>
<gene>
    <name evidence="7" type="primary">LOC107154837</name>
</gene>
<dbReference type="InterPro" id="IPR000863">
    <property type="entry name" value="Sulfotransferase_dom"/>
</dbReference>
<evidence type="ECO:0000256" key="4">
    <source>
        <dbReference type="ARBA" id="ARBA00022679"/>
    </source>
</evidence>
<comment type="subcellular location">
    <subcellularLocation>
        <location evidence="1">Cytoplasm</location>
    </subcellularLocation>
</comment>
<evidence type="ECO:0000313" key="8">
    <source>
        <dbReference type="Proteomes" id="UP000694407"/>
    </source>
</evidence>
<organism evidence="7 8">
    <name type="scientific">Marmota marmota marmota</name>
    <name type="common">Alpine marmot</name>
    <dbReference type="NCBI Taxonomy" id="9994"/>
    <lineage>
        <taxon>Eukaryota</taxon>
        <taxon>Metazoa</taxon>
        <taxon>Chordata</taxon>
        <taxon>Craniata</taxon>
        <taxon>Vertebrata</taxon>
        <taxon>Euteleostomi</taxon>
        <taxon>Mammalia</taxon>
        <taxon>Eutheria</taxon>
        <taxon>Euarchontoglires</taxon>
        <taxon>Glires</taxon>
        <taxon>Rodentia</taxon>
        <taxon>Sciuromorpha</taxon>
        <taxon>Sciuridae</taxon>
        <taxon>Xerinae</taxon>
        <taxon>Marmotini</taxon>
        <taxon>Marmota</taxon>
    </lineage>
</organism>
<accession>A0A8C5ZSE9</accession>
<dbReference type="SUPFAM" id="SSF52540">
    <property type="entry name" value="P-loop containing nucleoside triphosphate hydrolases"/>
    <property type="match status" value="1"/>
</dbReference>
<proteinExistence type="inferred from homology"/>
<keyword evidence="4 5" id="KW-0808">Transferase</keyword>
<dbReference type="Proteomes" id="UP000694407">
    <property type="component" value="Unplaced"/>
</dbReference>
<reference evidence="7" key="1">
    <citation type="submission" date="2025-08" db="UniProtKB">
        <authorList>
            <consortium name="Ensembl"/>
        </authorList>
    </citation>
    <scope>IDENTIFICATION</scope>
</reference>
<keyword evidence="3" id="KW-0963">Cytoplasm</keyword>